<dbReference type="AlphaFoldDB" id="A0A0A9CNY0"/>
<reference evidence="1" key="2">
    <citation type="journal article" date="2015" name="Data Brief">
        <title>Shoot transcriptome of the giant reed, Arundo donax.</title>
        <authorList>
            <person name="Barrero R.A."/>
            <person name="Guerrero F.D."/>
            <person name="Moolhuijzen P."/>
            <person name="Goolsby J.A."/>
            <person name="Tidwell J."/>
            <person name="Bellgard S.E."/>
            <person name="Bellgard M.I."/>
        </authorList>
    </citation>
    <scope>NUCLEOTIDE SEQUENCE</scope>
    <source>
        <tissue evidence="1">Shoot tissue taken approximately 20 cm above the soil surface</tissue>
    </source>
</reference>
<accession>A0A0A9CNY0</accession>
<name>A0A0A9CNY0_ARUDO</name>
<dbReference type="EMBL" id="GBRH01224688">
    <property type="protein sequence ID" value="JAD73207.1"/>
    <property type="molecule type" value="Transcribed_RNA"/>
</dbReference>
<reference evidence="1" key="1">
    <citation type="submission" date="2014-09" db="EMBL/GenBank/DDBJ databases">
        <authorList>
            <person name="Magalhaes I.L.F."/>
            <person name="Oliveira U."/>
            <person name="Santos F.R."/>
            <person name="Vidigal T.H.D.A."/>
            <person name="Brescovit A.D."/>
            <person name="Santos A.J."/>
        </authorList>
    </citation>
    <scope>NUCLEOTIDE SEQUENCE</scope>
    <source>
        <tissue evidence="1">Shoot tissue taken approximately 20 cm above the soil surface</tissue>
    </source>
</reference>
<sequence>MHWFTKVRRLRIDLGLWDRWIGVFQGALLRLGTARRRRKRWEIEEPQCSSLFNPNTKRHPNRLKSFGNEQTNWRNGMLVSL</sequence>
<protein>
    <submittedName>
        <fullName evidence="1">Uncharacterized protein</fullName>
    </submittedName>
</protein>
<evidence type="ECO:0000313" key="1">
    <source>
        <dbReference type="EMBL" id="JAD73207.1"/>
    </source>
</evidence>
<proteinExistence type="predicted"/>
<organism evidence="1">
    <name type="scientific">Arundo donax</name>
    <name type="common">Giant reed</name>
    <name type="synonym">Donax arundinaceus</name>
    <dbReference type="NCBI Taxonomy" id="35708"/>
    <lineage>
        <taxon>Eukaryota</taxon>
        <taxon>Viridiplantae</taxon>
        <taxon>Streptophyta</taxon>
        <taxon>Embryophyta</taxon>
        <taxon>Tracheophyta</taxon>
        <taxon>Spermatophyta</taxon>
        <taxon>Magnoliopsida</taxon>
        <taxon>Liliopsida</taxon>
        <taxon>Poales</taxon>
        <taxon>Poaceae</taxon>
        <taxon>PACMAD clade</taxon>
        <taxon>Arundinoideae</taxon>
        <taxon>Arundineae</taxon>
        <taxon>Arundo</taxon>
    </lineage>
</organism>